<evidence type="ECO:0000256" key="1">
    <source>
        <dbReference type="SAM" id="MobiDB-lite"/>
    </source>
</evidence>
<evidence type="ECO:0000313" key="2">
    <source>
        <dbReference type="EMBL" id="CAL5032486.1"/>
    </source>
</evidence>
<name>A0ABC9D7J4_9POAL</name>
<dbReference type="EMBL" id="OZ075141">
    <property type="protein sequence ID" value="CAL5032486.1"/>
    <property type="molecule type" value="Genomic_DNA"/>
</dbReference>
<keyword evidence="3" id="KW-1185">Reference proteome</keyword>
<feature type="compositionally biased region" description="Gly residues" evidence="1">
    <location>
        <begin position="74"/>
        <end position="87"/>
    </location>
</feature>
<sequence length="121" mass="12753">MDFGFYKRASRGIKHKAAAAMPFYPRKPAQVAPAAAPAQKGAAVSKAKQLATTTVWSVPAPPPSSTAAATATEVGGGNGVAPSSVGGGSNADVDRLAALYISRVQERLRRERMADDWRMYY</sequence>
<organism evidence="2 3">
    <name type="scientific">Urochloa decumbens</name>
    <dbReference type="NCBI Taxonomy" id="240449"/>
    <lineage>
        <taxon>Eukaryota</taxon>
        <taxon>Viridiplantae</taxon>
        <taxon>Streptophyta</taxon>
        <taxon>Embryophyta</taxon>
        <taxon>Tracheophyta</taxon>
        <taxon>Spermatophyta</taxon>
        <taxon>Magnoliopsida</taxon>
        <taxon>Liliopsida</taxon>
        <taxon>Poales</taxon>
        <taxon>Poaceae</taxon>
        <taxon>PACMAD clade</taxon>
        <taxon>Panicoideae</taxon>
        <taxon>Panicodae</taxon>
        <taxon>Paniceae</taxon>
        <taxon>Melinidinae</taxon>
        <taxon>Urochloa</taxon>
    </lineage>
</organism>
<reference evidence="2" key="1">
    <citation type="submission" date="2024-10" db="EMBL/GenBank/DDBJ databases">
        <authorList>
            <person name="Ryan C."/>
        </authorList>
    </citation>
    <scope>NUCLEOTIDE SEQUENCE [LARGE SCALE GENOMIC DNA]</scope>
</reference>
<dbReference type="Proteomes" id="UP001497457">
    <property type="component" value="Chromosome 31b"/>
</dbReference>
<dbReference type="AlphaFoldDB" id="A0ABC9D7J4"/>
<proteinExistence type="predicted"/>
<feature type="region of interest" description="Disordered" evidence="1">
    <location>
        <begin position="56"/>
        <end position="87"/>
    </location>
</feature>
<evidence type="ECO:0000313" key="3">
    <source>
        <dbReference type="Proteomes" id="UP001497457"/>
    </source>
</evidence>
<accession>A0ABC9D7J4</accession>
<gene>
    <name evidence="2" type="ORF">URODEC1_LOCUS82302</name>
</gene>
<protein>
    <submittedName>
        <fullName evidence="2">Uncharacterized protein</fullName>
    </submittedName>
</protein>